<reference evidence="2 3" key="1">
    <citation type="submission" date="2023-02" db="EMBL/GenBank/DDBJ databases">
        <title>Genome sequence of Mucilaginibacter jinjuensis strain KACC 16571.</title>
        <authorList>
            <person name="Kim S."/>
            <person name="Heo J."/>
            <person name="Kwon S.-W."/>
        </authorList>
    </citation>
    <scope>NUCLEOTIDE SEQUENCE [LARGE SCALE GENOMIC DNA]</scope>
    <source>
        <strain evidence="2 3">KACC 16571</strain>
    </source>
</reference>
<gene>
    <name evidence="2" type="ORF">PQO05_21900</name>
</gene>
<proteinExistence type="predicted"/>
<dbReference type="Gene3D" id="3.10.450.50">
    <property type="match status" value="1"/>
</dbReference>
<dbReference type="RefSeq" id="WP_273629582.1">
    <property type="nucleotide sequence ID" value="NZ_CP117167.1"/>
</dbReference>
<dbReference type="InterPro" id="IPR032710">
    <property type="entry name" value="NTF2-like_dom_sf"/>
</dbReference>
<dbReference type="Proteomes" id="UP001216139">
    <property type="component" value="Chromosome"/>
</dbReference>
<feature type="signal peptide" evidence="1">
    <location>
        <begin position="1"/>
        <end position="22"/>
    </location>
</feature>
<evidence type="ECO:0000256" key="1">
    <source>
        <dbReference type="SAM" id="SignalP"/>
    </source>
</evidence>
<dbReference type="Pfam" id="PF12893">
    <property type="entry name" value="Lumazine_bd_2"/>
    <property type="match status" value="1"/>
</dbReference>
<keyword evidence="3" id="KW-1185">Reference proteome</keyword>
<sequence>MKTLKSIAAAACLLVTFGAAKANTKLNDGNAVASPDNAINTYVDAVSHGKTEGLSKVIDNSAKFSILQGKNILSFSKADMMAFVKENKDVEQACTTSTSVVESNNDMTVVKVDMKYPAFTRTNYVTLTNTGSTWKITNVYSVVK</sequence>
<organism evidence="2 3">
    <name type="scientific">Mucilaginibacter jinjuensis</name>
    <dbReference type="NCBI Taxonomy" id="1176721"/>
    <lineage>
        <taxon>Bacteria</taxon>
        <taxon>Pseudomonadati</taxon>
        <taxon>Bacteroidota</taxon>
        <taxon>Sphingobacteriia</taxon>
        <taxon>Sphingobacteriales</taxon>
        <taxon>Sphingobacteriaceae</taxon>
        <taxon>Mucilaginibacter</taxon>
    </lineage>
</organism>
<name>A0ABY7T4X6_9SPHI</name>
<protein>
    <submittedName>
        <fullName evidence="2">Nuclear transport factor 2 family protein</fullName>
    </submittedName>
</protein>
<evidence type="ECO:0000313" key="2">
    <source>
        <dbReference type="EMBL" id="WCT11396.1"/>
    </source>
</evidence>
<accession>A0ABY7T4X6</accession>
<dbReference type="InterPro" id="IPR039437">
    <property type="entry name" value="FrzH/put_lumazine-bd"/>
</dbReference>
<keyword evidence="1" id="KW-0732">Signal</keyword>
<evidence type="ECO:0000313" key="3">
    <source>
        <dbReference type="Proteomes" id="UP001216139"/>
    </source>
</evidence>
<feature type="chain" id="PRO_5046644274" evidence="1">
    <location>
        <begin position="23"/>
        <end position="144"/>
    </location>
</feature>
<dbReference type="EMBL" id="CP117167">
    <property type="protein sequence ID" value="WCT11396.1"/>
    <property type="molecule type" value="Genomic_DNA"/>
</dbReference>
<dbReference type="SUPFAM" id="SSF54427">
    <property type="entry name" value="NTF2-like"/>
    <property type="match status" value="1"/>
</dbReference>